<dbReference type="AlphaFoldDB" id="A0A7C8I1G8"/>
<gene>
    <name evidence="2" type="ORF">BDV95DRAFT_579542</name>
</gene>
<feature type="region of interest" description="Disordered" evidence="1">
    <location>
        <begin position="1"/>
        <end position="90"/>
    </location>
</feature>
<protein>
    <submittedName>
        <fullName evidence="2">Uncharacterized protein</fullName>
    </submittedName>
</protein>
<reference evidence="2 3" key="1">
    <citation type="submission" date="2020-01" db="EMBL/GenBank/DDBJ databases">
        <authorList>
            <consortium name="DOE Joint Genome Institute"/>
            <person name="Haridas S."/>
            <person name="Albert R."/>
            <person name="Binder M."/>
            <person name="Bloem J."/>
            <person name="Labutti K."/>
            <person name="Salamov A."/>
            <person name="Andreopoulos B."/>
            <person name="Baker S.E."/>
            <person name="Barry K."/>
            <person name="Bills G."/>
            <person name="Bluhm B.H."/>
            <person name="Cannon C."/>
            <person name="Castanera R."/>
            <person name="Culley D.E."/>
            <person name="Daum C."/>
            <person name="Ezra D."/>
            <person name="Gonzalez J.B."/>
            <person name="Henrissat B."/>
            <person name="Kuo A."/>
            <person name="Liang C."/>
            <person name="Lipzen A."/>
            <person name="Lutzoni F."/>
            <person name="Magnuson J."/>
            <person name="Mondo S."/>
            <person name="Nolan M."/>
            <person name="Ohm R."/>
            <person name="Pangilinan J."/>
            <person name="Park H.-J.H."/>
            <person name="Ramirez L."/>
            <person name="Alfaro M."/>
            <person name="Sun H."/>
            <person name="Tritt A."/>
            <person name="Yoshinaga Y."/>
            <person name="Zwiers L.-H.L."/>
            <person name="Turgeon B.G."/>
            <person name="Goodwin S.B."/>
            <person name="Spatafora J.W."/>
            <person name="Crous P.W."/>
            <person name="Grigoriev I.V."/>
        </authorList>
    </citation>
    <scope>NUCLEOTIDE SEQUENCE [LARGE SCALE GENOMIC DNA]</scope>
    <source>
        <strain evidence="2 3">CBS 611.86</strain>
    </source>
</reference>
<feature type="compositionally biased region" description="Polar residues" evidence="1">
    <location>
        <begin position="26"/>
        <end position="41"/>
    </location>
</feature>
<keyword evidence="3" id="KW-1185">Reference proteome</keyword>
<evidence type="ECO:0000313" key="3">
    <source>
        <dbReference type="Proteomes" id="UP000481861"/>
    </source>
</evidence>
<dbReference type="EMBL" id="JAADJZ010000019">
    <property type="protein sequence ID" value="KAF2868297.1"/>
    <property type="molecule type" value="Genomic_DNA"/>
</dbReference>
<comment type="caution">
    <text evidence="2">The sequence shown here is derived from an EMBL/GenBank/DDBJ whole genome shotgun (WGS) entry which is preliminary data.</text>
</comment>
<dbReference type="Proteomes" id="UP000481861">
    <property type="component" value="Unassembled WGS sequence"/>
</dbReference>
<name>A0A7C8I1G8_9PLEO</name>
<sequence>MDLRRPVRPPNPSARRGLFPIGGTSRRPNTHLNPTLSTTSLHIPAEAADPKDDLVERDSSGNYCMQAPGTNIRSGSAGSRNELDEETDQENQMIALYGKQNNHWDQAAILAEIRAALESSLEKKVLSLEHDRWMFEGEGKSKN</sequence>
<feature type="compositionally biased region" description="Basic and acidic residues" evidence="1">
    <location>
        <begin position="48"/>
        <end position="59"/>
    </location>
</feature>
<accession>A0A7C8I1G8</accession>
<evidence type="ECO:0000313" key="2">
    <source>
        <dbReference type="EMBL" id="KAF2868297.1"/>
    </source>
</evidence>
<proteinExistence type="predicted"/>
<organism evidence="2 3">
    <name type="scientific">Massariosphaeria phaeospora</name>
    <dbReference type="NCBI Taxonomy" id="100035"/>
    <lineage>
        <taxon>Eukaryota</taxon>
        <taxon>Fungi</taxon>
        <taxon>Dikarya</taxon>
        <taxon>Ascomycota</taxon>
        <taxon>Pezizomycotina</taxon>
        <taxon>Dothideomycetes</taxon>
        <taxon>Pleosporomycetidae</taxon>
        <taxon>Pleosporales</taxon>
        <taxon>Pleosporales incertae sedis</taxon>
        <taxon>Massariosphaeria</taxon>
    </lineage>
</organism>
<evidence type="ECO:0000256" key="1">
    <source>
        <dbReference type="SAM" id="MobiDB-lite"/>
    </source>
</evidence>
<feature type="compositionally biased region" description="Polar residues" evidence="1">
    <location>
        <begin position="60"/>
        <end position="79"/>
    </location>
</feature>
<dbReference type="OrthoDB" id="4188844at2759"/>